<reference evidence="2 3" key="1">
    <citation type="journal article" date="2015" name="Genome Announc.">
        <title>Complete Genome Sequence of Cupriavidus basilensis 4G11, Isolated from the Oak Ridge Field Research Center Site.</title>
        <authorList>
            <person name="Ray J."/>
            <person name="Waters R.J."/>
            <person name="Skerker J.M."/>
            <person name="Kuehl J.V."/>
            <person name="Price M.N."/>
            <person name="Huang J."/>
            <person name="Chakraborty R."/>
            <person name="Arkin A.P."/>
            <person name="Deutschbauer A."/>
        </authorList>
    </citation>
    <scope>NUCLEOTIDE SEQUENCE [LARGE SCALE GENOMIC DNA]</scope>
    <source>
        <strain evidence="2">4G11</strain>
    </source>
</reference>
<dbReference type="AlphaFoldDB" id="A0A0C4YDQ0"/>
<keyword evidence="3" id="KW-1185">Reference proteome</keyword>
<organism evidence="2 3">
    <name type="scientific">Cupriavidus basilensis</name>
    <dbReference type="NCBI Taxonomy" id="68895"/>
    <lineage>
        <taxon>Bacteria</taxon>
        <taxon>Pseudomonadati</taxon>
        <taxon>Pseudomonadota</taxon>
        <taxon>Betaproteobacteria</taxon>
        <taxon>Burkholderiales</taxon>
        <taxon>Burkholderiaceae</taxon>
        <taxon>Cupriavidus</taxon>
    </lineage>
</organism>
<evidence type="ECO:0000259" key="1">
    <source>
        <dbReference type="Pfam" id="PF18057"/>
    </source>
</evidence>
<dbReference type="EMBL" id="CP010536">
    <property type="protein sequence ID" value="AJG20194.1"/>
    <property type="molecule type" value="Genomic_DNA"/>
</dbReference>
<dbReference type="RefSeq" id="WP_043347772.1">
    <property type="nucleotide sequence ID" value="NZ_CP010536.1"/>
</dbReference>
<protein>
    <submittedName>
        <fullName evidence="2">Isopropylmalate/homocitrate/citramalate synthase</fullName>
    </submittedName>
</protein>
<feature type="domain" description="DUF5594" evidence="1">
    <location>
        <begin position="1"/>
        <end position="125"/>
    </location>
</feature>
<gene>
    <name evidence="2" type="ORF">RR42_m2815</name>
</gene>
<dbReference type="Proteomes" id="UP000031843">
    <property type="component" value="Chromosome main"/>
</dbReference>
<dbReference type="Pfam" id="PF18057">
    <property type="entry name" value="DUF5594"/>
    <property type="match status" value="1"/>
</dbReference>
<dbReference type="KEGG" id="cbw:RR42_m2815"/>
<evidence type="ECO:0000313" key="2">
    <source>
        <dbReference type="EMBL" id="AJG20194.1"/>
    </source>
</evidence>
<evidence type="ECO:0000313" key="3">
    <source>
        <dbReference type="Proteomes" id="UP000031843"/>
    </source>
</evidence>
<dbReference type="STRING" id="68895.RR42_m2815"/>
<sequence>MSQDIAARFNAEFAPRIAQTIAELFKRRIHVEVVPDERPGRAARVRLCGEPFDEPRRFAQPLNVYLSWDGLEVEALFAAGGAEKFEHYLAALPGKMRAWQTPRQIDFGTRSQADPTVLLGGLDFEH</sequence>
<name>A0A0C4YDQ0_9BURK</name>
<proteinExistence type="predicted"/>
<dbReference type="InterPro" id="IPR040953">
    <property type="entry name" value="DUF5594"/>
</dbReference>
<accession>A0A0C4YDQ0</accession>
<dbReference type="OrthoDB" id="8964768at2"/>